<accession>A0A136PLJ0</accession>
<proteinExistence type="predicted"/>
<reference evidence="1 2" key="1">
    <citation type="submission" date="2016-01" db="EMBL/GenBank/DDBJ databases">
        <title>Whole genome sequence and analysis of Micromonospora rosaria DSM 803, which can produce antibacterial substance rosamicin.</title>
        <authorList>
            <person name="Yang H."/>
            <person name="He X."/>
            <person name="Zhu D."/>
        </authorList>
    </citation>
    <scope>NUCLEOTIDE SEQUENCE [LARGE SCALE GENOMIC DNA]</scope>
    <source>
        <strain evidence="1 2">DSM 803</strain>
    </source>
</reference>
<dbReference type="Proteomes" id="UP000070620">
    <property type="component" value="Unassembled WGS sequence"/>
</dbReference>
<evidence type="ECO:0000313" key="2">
    <source>
        <dbReference type="Proteomes" id="UP000070620"/>
    </source>
</evidence>
<protein>
    <submittedName>
        <fullName evidence="1">Uncharacterized protein</fullName>
    </submittedName>
</protein>
<keyword evidence="2" id="KW-1185">Reference proteome</keyword>
<dbReference type="RefSeq" id="WP_067371176.1">
    <property type="nucleotide sequence ID" value="NZ_JBIUBN010000043.1"/>
</dbReference>
<name>A0A136PLJ0_9ACTN</name>
<dbReference type="EMBL" id="LRQV01000123">
    <property type="protein sequence ID" value="KXK59257.1"/>
    <property type="molecule type" value="Genomic_DNA"/>
</dbReference>
<dbReference type="AlphaFoldDB" id="A0A136PLJ0"/>
<sequence>MTDPANPHGYIGGWVLYATRCGHPLYYGETEFDCRLVWHEFDHGPMTGPSVDTAKHSDTRLAIQADLDAIRRGDSCELCSLDTTPVTSR</sequence>
<evidence type="ECO:0000313" key="1">
    <source>
        <dbReference type="EMBL" id="KXK59257.1"/>
    </source>
</evidence>
<gene>
    <name evidence="1" type="ORF">AWW66_25230</name>
</gene>
<organism evidence="1 2">
    <name type="scientific">Micromonospora rosaria</name>
    <dbReference type="NCBI Taxonomy" id="47874"/>
    <lineage>
        <taxon>Bacteria</taxon>
        <taxon>Bacillati</taxon>
        <taxon>Actinomycetota</taxon>
        <taxon>Actinomycetes</taxon>
        <taxon>Micromonosporales</taxon>
        <taxon>Micromonosporaceae</taxon>
        <taxon>Micromonospora</taxon>
    </lineage>
</organism>
<comment type="caution">
    <text evidence="1">The sequence shown here is derived from an EMBL/GenBank/DDBJ whole genome shotgun (WGS) entry which is preliminary data.</text>
</comment>
<dbReference type="OrthoDB" id="3386719at2"/>